<dbReference type="EMBL" id="JAOPKA010000001">
    <property type="protein sequence ID" value="MCU4739790.1"/>
    <property type="molecule type" value="Genomic_DNA"/>
</dbReference>
<dbReference type="InterPro" id="IPR028098">
    <property type="entry name" value="Glyco_trans_4-like_N"/>
</dbReference>
<dbReference type="SUPFAM" id="SSF53756">
    <property type="entry name" value="UDP-Glycosyltransferase/glycogen phosphorylase"/>
    <property type="match status" value="1"/>
</dbReference>
<dbReference type="InterPro" id="IPR050194">
    <property type="entry name" value="Glycosyltransferase_grp1"/>
</dbReference>
<evidence type="ECO:0000313" key="3">
    <source>
        <dbReference type="EMBL" id="MCU4739790.1"/>
    </source>
</evidence>
<reference evidence="3" key="1">
    <citation type="submission" date="2022-09" db="EMBL/GenBank/DDBJ databases">
        <title>Enrichment on poylsaccharides allowed isolation of novel metabolic and taxonomic groups of Haloarchaea.</title>
        <authorList>
            <person name="Sorokin D.Y."/>
            <person name="Elcheninov A.G."/>
            <person name="Khizhniak T.V."/>
            <person name="Kolganova T.V."/>
            <person name="Kublanov I.V."/>
        </authorList>
    </citation>
    <scope>NUCLEOTIDE SEQUENCE</scope>
    <source>
        <strain evidence="3">AArc-xg1-1</strain>
    </source>
</reference>
<dbReference type="PANTHER" id="PTHR45947:SF3">
    <property type="entry name" value="SULFOQUINOVOSYL TRANSFERASE SQD2"/>
    <property type="match status" value="1"/>
</dbReference>
<name>A0AAP3DZU7_9EURY</name>
<dbReference type="RefSeq" id="WP_338001660.1">
    <property type="nucleotide sequence ID" value="NZ_JAOPKA010000001.1"/>
</dbReference>
<dbReference type="CDD" id="cd03801">
    <property type="entry name" value="GT4_PimA-like"/>
    <property type="match status" value="1"/>
</dbReference>
<sequence length="349" mass="38733">MDILQVPPRYPPSNGGIQRHVKKHSEQLVAKGHTVTVLTSHEPKSAPLSEKRSGVSILRVPAYTPYQISPAITSTVRSSAFDVIHIHGYHSLSSLCAFVGGSDANLVFTPHYLGTNGPISRRLLLTAYRPFGQYMFRRADTVIAVSEWEKEQLQQQFGISTEIIPNGIDLERFSEPNIHLQEKVPNQPYVFSLGRLVEYKGHQHIVRALPYIDFNLVIAGDGPYRKALEELAREHGVADRVHFLGYVDDDLIPGLYAGAKAHITLSEYECFGLTVGESLAAGTPCVVRESTALKEWAGTPGCIGLRDISPENVADAINRTTQLIPQSEQLFTWEEMSERISTVYEGLLE</sequence>
<evidence type="ECO:0000313" key="4">
    <source>
        <dbReference type="Proteomes" id="UP001321018"/>
    </source>
</evidence>
<gene>
    <name evidence="3" type="ORF">OB960_00040</name>
</gene>
<dbReference type="Pfam" id="PF13439">
    <property type="entry name" value="Glyco_transf_4"/>
    <property type="match status" value="1"/>
</dbReference>
<dbReference type="AlphaFoldDB" id="A0AAP3DZU7"/>
<dbReference type="Pfam" id="PF00534">
    <property type="entry name" value="Glycos_transf_1"/>
    <property type="match status" value="1"/>
</dbReference>
<accession>A0AAP3DZU7</accession>
<dbReference type="InterPro" id="IPR001296">
    <property type="entry name" value="Glyco_trans_1"/>
</dbReference>
<comment type="caution">
    <text evidence="3">The sequence shown here is derived from an EMBL/GenBank/DDBJ whole genome shotgun (WGS) entry which is preliminary data.</text>
</comment>
<dbReference type="Gene3D" id="3.40.50.2000">
    <property type="entry name" value="Glycogen Phosphorylase B"/>
    <property type="match status" value="2"/>
</dbReference>
<dbReference type="PANTHER" id="PTHR45947">
    <property type="entry name" value="SULFOQUINOVOSYL TRANSFERASE SQD2"/>
    <property type="match status" value="1"/>
</dbReference>
<protein>
    <submittedName>
        <fullName evidence="3">Glycosyltransferase family 4 protein</fullName>
    </submittedName>
</protein>
<evidence type="ECO:0000259" key="1">
    <source>
        <dbReference type="Pfam" id="PF00534"/>
    </source>
</evidence>
<dbReference type="Proteomes" id="UP001321018">
    <property type="component" value="Unassembled WGS sequence"/>
</dbReference>
<organism evidence="3 4">
    <name type="scientific">Natronoglomus mannanivorans</name>
    <dbReference type="NCBI Taxonomy" id="2979990"/>
    <lineage>
        <taxon>Archaea</taxon>
        <taxon>Methanobacteriati</taxon>
        <taxon>Methanobacteriota</taxon>
        <taxon>Stenosarchaea group</taxon>
        <taxon>Halobacteria</taxon>
        <taxon>Halobacteriales</taxon>
        <taxon>Natrialbaceae</taxon>
        <taxon>Natronoglomus</taxon>
    </lineage>
</organism>
<evidence type="ECO:0000259" key="2">
    <source>
        <dbReference type="Pfam" id="PF13439"/>
    </source>
</evidence>
<proteinExistence type="predicted"/>
<feature type="domain" description="Glycosyl transferase family 1" evidence="1">
    <location>
        <begin position="183"/>
        <end position="295"/>
    </location>
</feature>
<feature type="domain" description="Glycosyltransferase subfamily 4-like N-terminal" evidence="2">
    <location>
        <begin position="15"/>
        <end position="172"/>
    </location>
</feature>
<dbReference type="GO" id="GO:0016757">
    <property type="term" value="F:glycosyltransferase activity"/>
    <property type="evidence" value="ECO:0007669"/>
    <property type="project" value="InterPro"/>
</dbReference>